<dbReference type="AlphaFoldDB" id="A0A553CJV9"/>
<reference evidence="1 2" key="1">
    <citation type="submission" date="2019-07" db="EMBL/GenBank/DDBJ databases">
        <title>Novel species of Flavobacterium.</title>
        <authorList>
            <person name="Liu Q."/>
            <person name="Xin Y.-H."/>
        </authorList>
    </citation>
    <scope>NUCLEOTIDE SEQUENCE [LARGE SCALE GENOMIC DNA]</scope>
    <source>
        <strain evidence="1 2">LB3P56</strain>
    </source>
</reference>
<name>A0A553CJV9_9FLAO</name>
<accession>A0A553CJV9</accession>
<evidence type="ECO:0000313" key="1">
    <source>
        <dbReference type="EMBL" id="TRX20760.1"/>
    </source>
</evidence>
<evidence type="ECO:0000313" key="2">
    <source>
        <dbReference type="Proteomes" id="UP000318585"/>
    </source>
</evidence>
<keyword evidence="2" id="KW-1185">Reference proteome</keyword>
<organism evidence="1 2">
    <name type="scientific">Flavobacterium franklandianum</name>
    <dbReference type="NCBI Taxonomy" id="2594430"/>
    <lineage>
        <taxon>Bacteria</taxon>
        <taxon>Pseudomonadati</taxon>
        <taxon>Bacteroidota</taxon>
        <taxon>Flavobacteriia</taxon>
        <taxon>Flavobacteriales</taxon>
        <taxon>Flavobacteriaceae</taxon>
        <taxon>Flavobacterium</taxon>
    </lineage>
</organism>
<dbReference type="RefSeq" id="WP_143390574.1">
    <property type="nucleotide sequence ID" value="NZ_VJZQ01000011.1"/>
</dbReference>
<dbReference type="Proteomes" id="UP000318585">
    <property type="component" value="Unassembled WGS sequence"/>
</dbReference>
<gene>
    <name evidence="1" type="ORF">FNW17_10295</name>
</gene>
<comment type="caution">
    <text evidence="1">The sequence shown here is derived from an EMBL/GenBank/DDBJ whole genome shotgun (WGS) entry which is preliminary data.</text>
</comment>
<sequence>MEILFLRKAIFSWCCRTTPDASGEVPARPWKKDFIKKDCNEQLEIAPDFSYRQNDNYDFFKYIYIMIRKIK</sequence>
<proteinExistence type="predicted"/>
<protein>
    <submittedName>
        <fullName evidence="1">Uncharacterized protein</fullName>
    </submittedName>
</protein>
<dbReference type="EMBL" id="VJZR01000008">
    <property type="protein sequence ID" value="TRX20760.1"/>
    <property type="molecule type" value="Genomic_DNA"/>
</dbReference>